<reference evidence="1" key="2">
    <citation type="journal article" date="2021" name="Genome Biol. Evol.">
        <title>Developing a high-quality reference genome for a parasitic bivalve with doubly uniparental inheritance (Bivalvia: Unionida).</title>
        <authorList>
            <person name="Smith C.H."/>
        </authorList>
    </citation>
    <scope>NUCLEOTIDE SEQUENCE</scope>
    <source>
        <strain evidence="1">CHS0354</strain>
        <tissue evidence="1">Mantle</tissue>
    </source>
</reference>
<dbReference type="AlphaFoldDB" id="A0AAE0SME1"/>
<protein>
    <submittedName>
        <fullName evidence="1">Uncharacterized protein</fullName>
    </submittedName>
</protein>
<reference evidence="1" key="1">
    <citation type="journal article" date="2021" name="Genome Biol. Evol.">
        <title>A High-Quality Reference Genome for a Parasitic Bivalve with Doubly Uniparental Inheritance (Bivalvia: Unionida).</title>
        <authorList>
            <person name="Smith C.H."/>
        </authorList>
    </citation>
    <scope>NUCLEOTIDE SEQUENCE</scope>
    <source>
        <strain evidence="1">CHS0354</strain>
    </source>
</reference>
<name>A0AAE0SME1_9BIVA</name>
<evidence type="ECO:0000313" key="2">
    <source>
        <dbReference type="Proteomes" id="UP001195483"/>
    </source>
</evidence>
<gene>
    <name evidence="1" type="ORF">CHS0354_014069</name>
</gene>
<dbReference type="EMBL" id="JAEAOA010000865">
    <property type="protein sequence ID" value="KAK3594363.1"/>
    <property type="molecule type" value="Genomic_DNA"/>
</dbReference>
<accession>A0AAE0SME1</accession>
<keyword evidence="2" id="KW-1185">Reference proteome</keyword>
<proteinExistence type="predicted"/>
<comment type="caution">
    <text evidence="1">The sequence shown here is derived from an EMBL/GenBank/DDBJ whole genome shotgun (WGS) entry which is preliminary data.</text>
</comment>
<organism evidence="1 2">
    <name type="scientific">Potamilus streckersoni</name>
    <dbReference type="NCBI Taxonomy" id="2493646"/>
    <lineage>
        <taxon>Eukaryota</taxon>
        <taxon>Metazoa</taxon>
        <taxon>Spiralia</taxon>
        <taxon>Lophotrochozoa</taxon>
        <taxon>Mollusca</taxon>
        <taxon>Bivalvia</taxon>
        <taxon>Autobranchia</taxon>
        <taxon>Heteroconchia</taxon>
        <taxon>Palaeoheterodonta</taxon>
        <taxon>Unionida</taxon>
        <taxon>Unionoidea</taxon>
        <taxon>Unionidae</taxon>
        <taxon>Ambleminae</taxon>
        <taxon>Lampsilini</taxon>
        <taxon>Potamilus</taxon>
    </lineage>
</organism>
<reference evidence="1" key="3">
    <citation type="submission" date="2023-05" db="EMBL/GenBank/DDBJ databases">
        <authorList>
            <person name="Smith C.H."/>
        </authorList>
    </citation>
    <scope>NUCLEOTIDE SEQUENCE</scope>
    <source>
        <strain evidence="1">CHS0354</strain>
        <tissue evidence="1">Mantle</tissue>
    </source>
</reference>
<evidence type="ECO:0000313" key="1">
    <source>
        <dbReference type="EMBL" id="KAK3594363.1"/>
    </source>
</evidence>
<sequence>MLQVGALVYAASCAANASCKTWPQRGYPYMLQDMAPKGLPMHAVNLGLMLRLASMLQVKASDGITMHAASQGPTEAPIHVASQGLRWGNHACCKSSSIEAPIHVASQGLRWGNHACCKSRSHRITNACCKSRPQSEKQHIELAD</sequence>
<dbReference type="Proteomes" id="UP001195483">
    <property type="component" value="Unassembled WGS sequence"/>
</dbReference>